<name>A0A6J7K097_9ZZZZ</name>
<evidence type="ECO:0000313" key="1">
    <source>
        <dbReference type="EMBL" id="CAB4948905.1"/>
    </source>
</evidence>
<dbReference type="EMBL" id="CAFBMK010000320">
    <property type="protein sequence ID" value="CAB4948905.1"/>
    <property type="molecule type" value="Genomic_DNA"/>
</dbReference>
<protein>
    <submittedName>
        <fullName evidence="1">Unannotated protein</fullName>
    </submittedName>
</protein>
<gene>
    <name evidence="1" type="ORF">UFOPK3564_03381</name>
</gene>
<accession>A0A6J7K097</accession>
<dbReference type="AlphaFoldDB" id="A0A6J7K097"/>
<reference evidence="1" key="1">
    <citation type="submission" date="2020-05" db="EMBL/GenBank/DDBJ databases">
        <authorList>
            <person name="Chiriac C."/>
            <person name="Salcher M."/>
            <person name="Ghai R."/>
            <person name="Kavagutti S V."/>
        </authorList>
    </citation>
    <scope>NUCLEOTIDE SEQUENCE</scope>
</reference>
<organism evidence="1">
    <name type="scientific">freshwater metagenome</name>
    <dbReference type="NCBI Taxonomy" id="449393"/>
    <lineage>
        <taxon>unclassified sequences</taxon>
        <taxon>metagenomes</taxon>
        <taxon>ecological metagenomes</taxon>
    </lineage>
</organism>
<proteinExistence type="predicted"/>
<sequence>MGVSDPAADQDLQIQIARLEHALGRVADDAAEPDAQVTAAEQVAQSATDAGAAFDRLVREATAR</sequence>